<evidence type="ECO:0000259" key="10">
    <source>
        <dbReference type="PROSITE" id="PS50928"/>
    </source>
</evidence>
<dbReference type="GO" id="GO:0055085">
    <property type="term" value="P:transmembrane transport"/>
    <property type="evidence" value="ECO:0007669"/>
    <property type="project" value="InterPro"/>
</dbReference>
<dbReference type="InterPro" id="IPR035906">
    <property type="entry name" value="MetI-like_sf"/>
</dbReference>
<feature type="transmembrane region" description="Helical" evidence="9">
    <location>
        <begin position="232"/>
        <end position="257"/>
    </location>
</feature>
<dbReference type="SUPFAM" id="SSF161098">
    <property type="entry name" value="MetI-like"/>
    <property type="match status" value="1"/>
</dbReference>
<evidence type="ECO:0000256" key="8">
    <source>
        <dbReference type="ARBA" id="ARBA00023136"/>
    </source>
</evidence>
<comment type="caution">
    <text evidence="11">The sequence shown here is derived from an EMBL/GenBank/DDBJ whole genome shotgun (WGS) entry which is preliminary data.</text>
</comment>
<feature type="domain" description="ABC transmembrane type-1" evidence="10">
    <location>
        <begin position="228"/>
        <end position="438"/>
    </location>
</feature>
<reference evidence="11 12" key="1">
    <citation type="submission" date="2015-11" db="EMBL/GenBank/DDBJ databases">
        <title>Genomic analysis of 38 Legionella species identifies large and diverse effector repertoires.</title>
        <authorList>
            <person name="Burstein D."/>
            <person name="Amaro F."/>
            <person name="Zusman T."/>
            <person name="Lifshitz Z."/>
            <person name="Cohen O."/>
            <person name="Gilbert J.A."/>
            <person name="Pupko T."/>
            <person name="Shuman H.A."/>
            <person name="Segal G."/>
        </authorList>
    </citation>
    <scope>NUCLEOTIDE SEQUENCE [LARGE SCALE GENOMIC DNA]</scope>
    <source>
        <strain evidence="11 12">Mt.St.Helens-9</strain>
    </source>
</reference>
<protein>
    <submittedName>
        <fullName evidence="11">Peptide ABC transporter permease</fullName>
    </submittedName>
</protein>
<dbReference type="CDD" id="cd06261">
    <property type="entry name" value="TM_PBP2"/>
    <property type="match status" value="1"/>
</dbReference>
<evidence type="ECO:0000256" key="1">
    <source>
        <dbReference type="ARBA" id="ARBA00004651"/>
    </source>
</evidence>
<dbReference type="PROSITE" id="PS50928">
    <property type="entry name" value="ABC_TM1"/>
    <property type="match status" value="1"/>
</dbReference>
<evidence type="ECO:0000256" key="3">
    <source>
        <dbReference type="ARBA" id="ARBA00022475"/>
    </source>
</evidence>
<feature type="transmembrane region" description="Helical" evidence="9">
    <location>
        <begin position="416"/>
        <end position="438"/>
    </location>
</feature>
<evidence type="ECO:0000256" key="7">
    <source>
        <dbReference type="ARBA" id="ARBA00022989"/>
    </source>
</evidence>
<dbReference type="EMBL" id="LNYX01000006">
    <property type="protein sequence ID" value="KTD65487.1"/>
    <property type="molecule type" value="Genomic_DNA"/>
</dbReference>
<accession>A0A0W0Z8Y1</accession>
<evidence type="ECO:0000256" key="2">
    <source>
        <dbReference type="ARBA" id="ARBA00022448"/>
    </source>
</evidence>
<keyword evidence="2 9" id="KW-0813">Transport</keyword>
<dbReference type="STRING" id="452.Lspi_0561"/>
<evidence type="ECO:0000313" key="11">
    <source>
        <dbReference type="EMBL" id="KTD65487.1"/>
    </source>
</evidence>
<dbReference type="AlphaFoldDB" id="A0A0W0Z8Y1"/>
<keyword evidence="12" id="KW-1185">Reference proteome</keyword>
<keyword evidence="3" id="KW-1003">Cell membrane</keyword>
<gene>
    <name evidence="11" type="ORF">Lspi_0561</name>
</gene>
<evidence type="ECO:0000256" key="4">
    <source>
        <dbReference type="ARBA" id="ARBA00022692"/>
    </source>
</evidence>
<evidence type="ECO:0000256" key="6">
    <source>
        <dbReference type="ARBA" id="ARBA00022927"/>
    </source>
</evidence>
<proteinExistence type="inferred from homology"/>
<dbReference type="OrthoDB" id="9805884at2"/>
<evidence type="ECO:0000313" key="12">
    <source>
        <dbReference type="Proteomes" id="UP000054877"/>
    </source>
</evidence>
<evidence type="ECO:0000256" key="9">
    <source>
        <dbReference type="RuleBase" id="RU363032"/>
    </source>
</evidence>
<keyword evidence="6" id="KW-0653">Protein transport</keyword>
<dbReference type="GO" id="GO:0015031">
    <property type="term" value="P:protein transport"/>
    <property type="evidence" value="ECO:0007669"/>
    <property type="project" value="UniProtKB-KW"/>
</dbReference>
<dbReference type="Proteomes" id="UP000054877">
    <property type="component" value="Unassembled WGS sequence"/>
</dbReference>
<feature type="transmembrane region" description="Helical" evidence="9">
    <location>
        <begin position="185"/>
        <end position="205"/>
    </location>
</feature>
<dbReference type="PATRIC" id="fig|452.5.peg.619"/>
<dbReference type="Gene3D" id="1.10.3720.10">
    <property type="entry name" value="MetI-like"/>
    <property type="match status" value="1"/>
</dbReference>
<dbReference type="Pfam" id="PF00528">
    <property type="entry name" value="BPD_transp_1"/>
    <property type="match status" value="1"/>
</dbReference>
<keyword evidence="4 9" id="KW-0812">Transmembrane</keyword>
<dbReference type="GO" id="GO:0015833">
    <property type="term" value="P:peptide transport"/>
    <property type="evidence" value="ECO:0007669"/>
    <property type="project" value="UniProtKB-KW"/>
</dbReference>
<keyword evidence="8 9" id="KW-0472">Membrane</keyword>
<dbReference type="PANTHER" id="PTHR43386:SF24">
    <property type="entry name" value="OLIGOPEPTIDE TRANSPORT SYSTEM PERMEASE PROTEIN AMID"/>
    <property type="match status" value="1"/>
</dbReference>
<dbReference type="InterPro" id="IPR000515">
    <property type="entry name" value="MetI-like"/>
</dbReference>
<name>A0A0W0Z8Y1_LEGSP</name>
<feature type="transmembrane region" description="Helical" evidence="9">
    <location>
        <begin position="143"/>
        <end position="165"/>
    </location>
</feature>
<feature type="transmembrane region" description="Helical" evidence="9">
    <location>
        <begin position="263"/>
        <end position="285"/>
    </location>
</feature>
<dbReference type="PANTHER" id="PTHR43386">
    <property type="entry name" value="OLIGOPEPTIDE TRANSPORT SYSTEM PERMEASE PROTEIN APPC"/>
    <property type="match status" value="1"/>
</dbReference>
<feature type="transmembrane region" description="Helical" evidence="9">
    <location>
        <begin position="367"/>
        <end position="390"/>
    </location>
</feature>
<dbReference type="InterPro" id="IPR050366">
    <property type="entry name" value="BP-dependent_transpt_permease"/>
</dbReference>
<evidence type="ECO:0000256" key="5">
    <source>
        <dbReference type="ARBA" id="ARBA00022856"/>
    </source>
</evidence>
<organism evidence="11 12">
    <name type="scientific">Legionella spiritensis</name>
    <dbReference type="NCBI Taxonomy" id="452"/>
    <lineage>
        <taxon>Bacteria</taxon>
        <taxon>Pseudomonadati</taxon>
        <taxon>Pseudomonadota</taxon>
        <taxon>Gammaproteobacteria</taxon>
        <taxon>Legionellales</taxon>
        <taxon>Legionellaceae</taxon>
        <taxon>Legionella</taxon>
    </lineage>
</organism>
<sequence length="454" mass="50886">MTFLWTDICLLAVLFISLVVTLFSLRKAHVRQAFRRILHQPMSVSAGIVLLFFLGTGILDSIHIRPSSMAMKNNTMSDTADTILDYMLSPLGHTYEKTYSAPLALHLFSTETLFAGGKAKQVYPRLQYVSKSIRNDKEKRHRIRAILVSASGLTLSTMLVLWGILIGVHKVWRNQWRFKPHRGQIIPLITLFLCLYFAYSSYGISRDFHLLGTGKIGQDIFYYTLKSIRTGLVIGILTTLFMLPLALLFGMAAGYFGGVIDDIIQYVYTTLSSIPGVLLITASVLSMQTYIANHPERFATLSQRADARLFALCMILGVTSWTSLCRLLRAEALKLREIDYVLAARALGSSAFRILRKHILPNVMPIVLITLVLDFSFLVLAEAVLSYVGVGVSPMTISWGNMINGARLELAREPLVWWPMMAAFTFMFILVLASNLFADAMRDAFDPHQAINIT</sequence>
<keyword evidence="7 9" id="KW-1133">Transmembrane helix</keyword>
<keyword evidence="5" id="KW-0571">Peptide transport</keyword>
<dbReference type="RefSeq" id="WP_058482508.1">
    <property type="nucleotide sequence ID" value="NZ_CAAAII010000013.1"/>
</dbReference>
<dbReference type="GO" id="GO:0005886">
    <property type="term" value="C:plasma membrane"/>
    <property type="evidence" value="ECO:0007669"/>
    <property type="project" value="UniProtKB-SubCell"/>
</dbReference>
<comment type="subcellular location">
    <subcellularLocation>
        <location evidence="1 9">Cell membrane</location>
        <topology evidence="1 9">Multi-pass membrane protein</topology>
    </subcellularLocation>
</comment>
<comment type="similarity">
    <text evidence="9">Belongs to the binding-protein-dependent transport system permease family.</text>
</comment>